<organism evidence="2 3">
    <name type="scientific">Rhynchophorus ferrugineus</name>
    <name type="common">Red palm weevil</name>
    <name type="synonym">Curculio ferrugineus</name>
    <dbReference type="NCBI Taxonomy" id="354439"/>
    <lineage>
        <taxon>Eukaryota</taxon>
        <taxon>Metazoa</taxon>
        <taxon>Ecdysozoa</taxon>
        <taxon>Arthropoda</taxon>
        <taxon>Hexapoda</taxon>
        <taxon>Insecta</taxon>
        <taxon>Pterygota</taxon>
        <taxon>Neoptera</taxon>
        <taxon>Endopterygota</taxon>
        <taxon>Coleoptera</taxon>
        <taxon>Polyphaga</taxon>
        <taxon>Cucujiformia</taxon>
        <taxon>Curculionidae</taxon>
        <taxon>Dryophthorinae</taxon>
        <taxon>Rhynchophorus</taxon>
    </lineage>
</organism>
<evidence type="ECO:0000313" key="3">
    <source>
        <dbReference type="Proteomes" id="UP000625711"/>
    </source>
</evidence>
<feature type="region of interest" description="Disordered" evidence="1">
    <location>
        <begin position="50"/>
        <end position="84"/>
    </location>
</feature>
<dbReference type="EMBL" id="JAACXV010000098">
    <property type="protein sequence ID" value="KAF7283553.1"/>
    <property type="molecule type" value="Genomic_DNA"/>
</dbReference>
<gene>
    <name evidence="2" type="ORF">GWI33_023398</name>
</gene>
<dbReference type="AlphaFoldDB" id="A0A834ITG1"/>
<comment type="caution">
    <text evidence="2">The sequence shown here is derived from an EMBL/GenBank/DDBJ whole genome shotgun (WGS) entry which is preliminary data.</text>
</comment>
<dbReference type="Proteomes" id="UP000625711">
    <property type="component" value="Unassembled WGS sequence"/>
</dbReference>
<evidence type="ECO:0000256" key="1">
    <source>
        <dbReference type="SAM" id="MobiDB-lite"/>
    </source>
</evidence>
<sequence length="84" mass="9869">MNAAVRFYEVRRRKQSIKTQLAQRQRTKKTRIDSKVDLIRTIAKLEIDRRPSAPIRALPPDRKQTRRDSQPPDNIFGSSQKVKL</sequence>
<feature type="compositionally biased region" description="Basic and acidic residues" evidence="1">
    <location>
        <begin position="59"/>
        <end position="70"/>
    </location>
</feature>
<keyword evidence="3" id="KW-1185">Reference proteome</keyword>
<protein>
    <submittedName>
        <fullName evidence="2">Uncharacterized protein</fullName>
    </submittedName>
</protein>
<name>A0A834ITG1_RHYFE</name>
<proteinExistence type="predicted"/>
<evidence type="ECO:0000313" key="2">
    <source>
        <dbReference type="EMBL" id="KAF7283553.1"/>
    </source>
</evidence>
<reference evidence="2" key="1">
    <citation type="submission" date="2020-08" db="EMBL/GenBank/DDBJ databases">
        <title>Genome sequencing and assembly of the red palm weevil Rhynchophorus ferrugineus.</title>
        <authorList>
            <person name="Dias G.B."/>
            <person name="Bergman C.M."/>
            <person name="Manee M."/>
        </authorList>
    </citation>
    <scope>NUCLEOTIDE SEQUENCE</scope>
    <source>
        <strain evidence="2">AA-2017</strain>
        <tissue evidence="2">Whole larva</tissue>
    </source>
</reference>
<accession>A0A834ITG1</accession>